<reference evidence="2" key="2">
    <citation type="journal article" date="2022" name="Elife">
        <title>Obligate sexual reproduction of a homothallic fungus closely related to the Cryptococcus pathogenic species complex.</title>
        <authorList>
            <person name="Passer A.R."/>
            <person name="Clancey S.A."/>
            <person name="Shea T."/>
            <person name="David-Palma M."/>
            <person name="Averette A.F."/>
            <person name="Boekhout T."/>
            <person name="Porcel B.M."/>
            <person name="Nowrousian M."/>
            <person name="Cuomo C.A."/>
            <person name="Sun S."/>
            <person name="Heitman J."/>
            <person name="Coelho M.A."/>
        </authorList>
    </citation>
    <scope>NUCLEOTIDE SEQUENCE</scope>
    <source>
        <strain evidence="2">CBS 7841</strain>
    </source>
</reference>
<protein>
    <submittedName>
        <fullName evidence="2">Uncharacterized protein</fullName>
    </submittedName>
</protein>
<evidence type="ECO:0000313" key="2">
    <source>
        <dbReference type="EMBL" id="WVN88264.1"/>
    </source>
</evidence>
<sequence>MSNNDHSILSLSSILPPSASPGPTKPLDSPLQILGPLPPTAPLHLALDYIASQDRWQSSYGLDRSALRPTAVTTDSNRLGAETVKTTKALVITGNKRQYQYSIEHEDEDWMRSHGGSFAVIQKLKKIDMRYCPSPKHLQLLLSLVSSVESGKTSNGESVVVDSPPGLIILWDIAGLFMADGHLSDQGRQNIFKPGTCISDYLNTLAAARATVDHFSKSCPSAKNSLLVVFEPRLTLDMTLPVQAALSAEGEGDEATNFTRKKSIPLIDGIRWLMGQEAVGVVKHLATEDREGEEVFELTFEVTLEKFHMRRRLCPQTVDGKNDNVRDVPWHRQSWQWEWI</sequence>
<reference evidence="2" key="1">
    <citation type="submission" date="2016-06" db="EMBL/GenBank/DDBJ databases">
        <authorList>
            <person name="Cuomo C."/>
            <person name="Litvintseva A."/>
            <person name="Heitman J."/>
            <person name="Chen Y."/>
            <person name="Sun S."/>
            <person name="Springer D."/>
            <person name="Dromer F."/>
            <person name="Young S."/>
            <person name="Zeng Q."/>
            <person name="Chapman S."/>
            <person name="Gujja S."/>
            <person name="Saif S."/>
            <person name="Birren B."/>
        </authorList>
    </citation>
    <scope>NUCLEOTIDE SEQUENCE</scope>
    <source>
        <strain evidence="2">CBS 7841</strain>
    </source>
</reference>
<dbReference type="AlphaFoldDB" id="A0AAJ8JTV2"/>
<keyword evidence="3" id="KW-1185">Reference proteome</keyword>
<proteinExistence type="predicted"/>
<dbReference type="EMBL" id="CP143787">
    <property type="protein sequence ID" value="WVN88264.1"/>
    <property type="molecule type" value="Genomic_DNA"/>
</dbReference>
<dbReference type="Proteomes" id="UP000094043">
    <property type="component" value="Chromosome 4"/>
</dbReference>
<dbReference type="RefSeq" id="XP_066068964.1">
    <property type="nucleotide sequence ID" value="XM_066212867.1"/>
</dbReference>
<evidence type="ECO:0000313" key="3">
    <source>
        <dbReference type="Proteomes" id="UP000094043"/>
    </source>
</evidence>
<gene>
    <name evidence="2" type="ORF">L203_103465</name>
</gene>
<evidence type="ECO:0000256" key="1">
    <source>
        <dbReference type="SAM" id="MobiDB-lite"/>
    </source>
</evidence>
<dbReference type="KEGG" id="cdep:91087676"/>
<organism evidence="2 3">
    <name type="scientific">Cryptococcus depauperatus CBS 7841</name>
    <dbReference type="NCBI Taxonomy" id="1295531"/>
    <lineage>
        <taxon>Eukaryota</taxon>
        <taxon>Fungi</taxon>
        <taxon>Dikarya</taxon>
        <taxon>Basidiomycota</taxon>
        <taxon>Agaricomycotina</taxon>
        <taxon>Tremellomycetes</taxon>
        <taxon>Tremellales</taxon>
        <taxon>Cryptococcaceae</taxon>
        <taxon>Cryptococcus</taxon>
    </lineage>
</organism>
<reference evidence="2" key="3">
    <citation type="submission" date="2024-01" db="EMBL/GenBank/DDBJ databases">
        <authorList>
            <person name="Coelho M.A."/>
            <person name="David-Palma M."/>
            <person name="Shea T."/>
            <person name="Sun S."/>
            <person name="Cuomo C.A."/>
            <person name="Heitman J."/>
        </authorList>
    </citation>
    <scope>NUCLEOTIDE SEQUENCE</scope>
    <source>
        <strain evidence="2">CBS 7841</strain>
    </source>
</reference>
<feature type="region of interest" description="Disordered" evidence="1">
    <location>
        <begin position="1"/>
        <end position="30"/>
    </location>
</feature>
<name>A0AAJ8JTV2_9TREE</name>
<accession>A0AAJ8JTV2</accession>
<feature type="compositionally biased region" description="Low complexity" evidence="1">
    <location>
        <begin position="7"/>
        <end position="17"/>
    </location>
</feature>
<dbReference type="GeneID" id="91087676"/>